<evidence type="ECO:0000259" key="7">
    <source>
        <dbReference type="PROSITE" id="PS50835"/>
    </source>
</evidence>
<keyword evidence="2 6" id="KW-0472">Membrane</keyword>
<dbReference type="GO" id="GO:0005911">
    <property type="term" value="C:cell-cell junction"/>
    <property type="evidence" value="ECO:0007669"/>
    <property type="project" value="TreeGrafter"/>
</dbReference>
<evidence type="ECO:0000313" key="8">
    <source>
        <dbReference type="EMBL" id="KAI1713224.1"/>
    </source>
</evidence>
<comment type="subcellular location">
    <subcellularLocation>
        <location evidence="1">Membrane</location>
        <topology evidence="1">Single-pass type I membrane protein</topology>
    </subcellularLocation>
</comment>
<feature type="domain" description="Ig-like" evidence="7">
    <location>
        <begin position="395"/>
        <end position="471"/>
    </location>
</feature>
<sequence>MKSSRSLQRRPRQRAIPISECKFLQMTRPIFKMHNSLGQFLYVILIAFVFYSQPVSCRQRIVEHPQNTTVRIGETVILKCRVENQKGSLQWVKGGFGLGTARDMPLLERFSMVGKINLGEYHLQIKNVTVTDEDMYECQLSPTDNETSQVSAQAKLTVLVEPEEPRLLGDYSHPIEAIEGVEMHLACRSPKGRPAARLGWVIAADREAKRVVNYISNDSVSAPAVTTGHHHHRVREHIPQQYVGKIIESIELDEENGVSTVTSNLTFAPTKAENGRFIACLVAHETYGKDSKSASAEFDVSYRPKIRIDVDEAESSRQEGGRLVFRCRIDAKPMEDVIVRWSWSGEEKRLAITDTHTAMLSGLKIKDNGARVTCTASNAIGTESSSIKLDIPYGPRFMSTNQTKLVERGESVSFQCEVVGNPAPEVRWFRRDRDDHIAMGNNYTISNVQDWEAGEYRCVATVNGFTERSLTHNLYLKGPPIVFINEELIEGSSGIVTLSCDIQTRTYPVKVLWLQNGRAVDVDREKSRFTVHNLNKDGGIESRLTIQQFSQVDYGLYNCTAQNEYGASSDEYDVVQHSIWDKIKQYTESLPLTYRLAILIIAACLLVCALMVCCMKCHGSLCCSGKSKSSNYSNDHGDVIVKCEALDGGQFYPDILYGSPHMDPGGMVCTKDYMSVPQSNPDLDYLPPNAANFGVIAYGPPSYSTQQLIQPGEYYPSDNIQYNNPYGSFNPGNQGGVGDMYAGGYPSNNNRQYSQSEYGMPRPQTTTGGGGLGISPLETLTEVVTPESDGSGGTPLLNAQDRPEIFCYLIPSVPFLSLFFPPI</sequence>
<dbReference type="Pfam" id="PF08205">
    <property type="entry name" value="C2-set_2"/>
    <property type="match status" value="1"/>
</dbReference>
<name>A0AAD4R3F7_9BILA</name>
<feature type="domain" description="Ig-like" evidence="7">
    <location>
        <begin position="479"/>
        <end position="575"/>
    </location>
</feature>
<protein>
    <submittedName>
        <fullName evidence="8">Immunoglobulin domain-containing protein</fullName>
    </submittedName>
</protein>
<proteinExistence type="predicted"/>
<dbReference type="GO" id="GO:0005886">
    <property type="term" value="C:plasma membrane"/>
    <property type="evidence" value="ECO:0007669"/>
    <property type="project" value="TreeGrafter"/>
</dbReference>
<dbReference type="Proteomes" id="UP001201812">
    <property type="component" value="Unassembled WGS sequence"/>
</dbReference>
<accession>A0AAD4R3F7</accession>
<dbReference type="InterPro" id="IPR007110">
    <property type="entry name" value="Ig-like_dom"/>
</dbReference>
<comment type="caution">
    <text evidence="8">The sequence shown here is derived from an EMBL/GenBank/DDBJ whole genome shotgun (WGS) entry which is preliminary data.</text>
</comment>
<evidence type="ECO:0000256" key="3">
    <source>
        <dbReference type="ARBA" id="ARBA00023157"/>
    </source>
</evidence>
<dbReference type="GO" id="GO:0050839">
    <property type="term" value="F:cell adhesion molecule binding"/>
    <property type="evidence" value="ECO:0007669"/>
    <property type="project" value="TreeGrafter"/>
</dbReference>
<dbReference type="InterPro" id="IPR003599">
    <property type="entry name" value="Ig_sub"/>
</dbReference>
<dbReference type="SUPFAM" id="SSF48726">
    <property type="entry name" value="Immunoglobulin"/>
    <property type="match status" value="3"/>
</dbReference>
<keyword evidence="6" id="KW-1133">Transmembrane helix</keyword>
<keyword evidence="3" id="KW-1015">Disulfide bond</keyword>
<reference evidence="8" key="1">
    <citation type="submission" date="2022-01" db="EMBL/GenBank/DDBJ databases">
        <title>Genome Sequence Resource for Two Populations of Ditylenchus destructor, the Migratory Endoparasitic Phytonematode.</title>
        <authorList>
            <person name="Zhang H."/>
            <person name="Lin R."/>
            <person name="Xie B."/>
        </authorList>
    </citation>
    <scope>NUCLEOTIDE SEQUENCE</scope>
    <source>
        <strain evidence="8">BazhouSP</strain>
    </source>
</reference>
<dbReference type="AlphaFoldDB" id="A0AAD4R3F7"/>
<evidence type="ECO:0000256" key="5">
    <source>
        <dbReference type="ARBA" id="ARBA00023319"/>
    </source>
</evidence>
<dbReference type="Pfam" id="PF13927">
    <property type="entry name" value="Ig_3"/>
    <property type="match status" value="2"/>
</dbReference>
<dbReference type="GO" id="GO:0098609">
    <property type="term" value="P:cell-cell adhesion"/>
    <property type="evidence" value="ECO:0007669"/>
    <property type="project" value="TreeGrafter"/>
</dbReference>
<dbReference type="PANTHER" id="PTHR11640">
    <property type="entry name" value="NEPHRIN"/>
    <property type="match status" value="1"/>
</dbReference>
<evidence type="ECO:0000256" key="2">
    <source>
        <dbReference type="ARBA" id="ARBA00023136"/>
    </source>
</evidence>
<keyword evidence="6" id="KW-0812">Transmembrane</keyword>
<feature type="domain" description="Ig-like" evidence="7">
    <location>
        <begin position="165"/>
        <end position="301"/>
    </location>
</feature>
<dbReference type="SMART" id="SM00409">
    <property type="entry name" value="IG"/>
    <property type="match status" value="4"/>
</dbReference>
<dbReference type="Pfam" id="PF07679">
    <property type="entry name" value="I-set"/>
    <property type="match status" value="1"/>
</dbReference>
<dbReference type="SMART" id="SM00408">
    <property type="entry name" value="IGc2"/>
    <property type="match status" value="3"/>
</dbReference>
<dbReference type="InterPro" id="IPR013098">
    <property type="entry name" value="Ig_I-set"/>
</dbReference>
<feature type="domain" description="Ig-like" evidence="7">
    <location>
        <begin position="59"/>
        <end position="157"/>
    </location>
</feature>
<dbReference type="InterPro" id="IPR051275">
    <property type="entry name" value="Cell_adhesion_signaling"/>
</dbReference>
<evidence type="ECO:0000313" key="9">
    <source>
        <dbReference type="Proteomes" id="UP001201812"/>
    </source>
</evidence>
<dbReference type="InterPro" id="IPR003598">
    <property type="entry name" value="Ig_sub2"/>
</dbReference>
<evidence type="ECO:0000256" key="6">
    <source>
        <dbReference type="SAM" id="Phobius"/>
    </source>
</evidence>
<dbReference type="EMBL" id="JAKKPZ010000016">
    <property type="protein sequence ID" value="KAI1713224.1"/>
    <property type="molecule type" value="Genomic_DNA"/>
</dbReference>
<gene>
    <name evidence="8" type="ORF">DdX_09299</name>
</gene>
<feature type="transmembrane region" description="Helical" evidence="6">
    <location>
        <begin position="592"/>
        <end position="612"/>
    </location>
</feature>
<organism evidence="8 9">
    <name type="scientific">Ditylenchus destructor</name>
    <dbReference type="NCBI Taxonomy" id="166010"/>
    <lineage>
        <taxon>Eukaryota</taxon>
        <taxon>Metazoa</taxon>
        <taxon>Ecdysozoa</taxon>
        <taxon>Nematoda</taxon>
        <taxon>Chromadorea</taxon>
        <taxon>Rhabditida</taxon>
        <taxon>Tylenchina</taxon>
        <taxon>Tylenchomorpha</taxon>
        <taxon>Sphaerularioidea</taxon>
        <taxon>Anguinidae</taxon>
        <taxon>Anguininae</taxon>
        <taxon>Ditylenchus</taxon>
    </lineage>
</organism>
<evidence type="ECO:0000256" key="4">
    <source>
        <dbReference type="ARBA" id="ARBA00023180"/>
    </source>
</evidence>
<evidence type="ECO:0000256" key="1">
    <source>
        <dbReference type="ARBA" id="ARBA00004479"/>
    </source>
</evidence>
<keyword evidence="9" id="KW-1185">Reference proteome</keyword>
<keyword evidence="4" id="KW-0325">Glycoprotein</keyword>
<keyword evidence="5" id="KW-0393">Immunoglobulin domain</keyword>
<feature type="domain" description="Ig-like" evidence="7">
    <location>
        <begin position="304"/>
        <end position="390"/>
    </location>
</feature>
<dbReference type="InterPro" id="IPR013162">
    <property type="entry name" value="CD80_C2-set"/>
</dbReference>
<dbReference type="Gene3D" id="2.60.40.10">
    <property type="entry name" value="Immunoglobulins"/>
    <property type="match status" value="5"/>
</dbReference>
<dbReference type="InterPro" id="IPR013783">
    <property type="entry name" value="Ig-like_fold"/>
</dbReference>
<feature type="transmembrane region" description="Helical" evidence="6">
    <location>
        <begin position="33"/>
        <end position="51"/>
    </location>
</feature>
<dbReference type="InterPro" id="IPR036179">
    <property type="entry name" value="Ig-like_dom_sf"/>
</dbReference>
<dbReference type="PROSITE" id="PS50835">
    <property type="entry name" value="IG_LIKE"/>
    <property type="match status" value="5"/>
</dbReference>
<dbReference type="PANTHER" id="PTHR11640:SF31">
    <property type="entry name" value="IRREGULAR CHIASM C-ROUGHEST PROTEIN-RELATED"/>
    <property type="match status" value="1"/>
</dbReference>